<evidence type="ECO:0000256" key="5">
    <source>
        <dbReference type="SAM" id="MobiDB-lite"/>
    </source>
</evidence>
<dbReference type="InterPro" id="IPR011701">
    <property type="entry name" value="MFS"/>
</dbReference>
<evidence type="ECO:0000256" key="3">
    <source>
        <dbReference type="ARBA" id="ARBA00022989"/>
    </source>
</evidence>
<evidence type="ECO:0000256" key="1">
    <source>
        <dbReference type="ARBA" id="ARBA00004141"/>
    </source>
</evidence>
<feature type="transmembrane region" description="Helical" evidence="6">
    <location>
        <begin position="147"/>
        <end position="167"/>
    </location>
</feature>
<dbReference type="InterPro" id="IPR020846">
    <property type="entry name" value="MFS_dom"/>
</dbReference>
<evidence type="ECO:0000313" key="9">
    <source>
        <dbReference type="Proteomes" id="UP000469559"/>
    </source>
</evidence>
<dbReference type="AlphaFoldDB" id="A0A8T9B1P6"/>
<dbReference type="OrthoDB" id="440755at2759"/>
<feature type="domain" description="Major facilitator superfamily (MFS) profile" evidence="7">
    <location>
        <begin position="74"/>
        <end position="336"/>
    </location>
</feature>
<gene>
    <name evidence="8" type="ORF">LARI1_G006210</name>
</gene>
<dbReference type="Pfam" id="PF07690">
    <property type="entry name" value="MFS_1"/>
    <property type="match status" value="1"/>
</dbReference>
<feature type="compositionally biased region" description="Polar residues" evidence="5">
    <location>
        <begin position="24"/>
        <end position="33"/>
    </location>
</feature>
<evidence type="ECO:0000256" key="6">
    <source>
        <dbReference type="SAM" id="Phobius"/>
    </source>
</evidence>
<organism evidence="8 9">
    <name type="scientific">Lachnellula arida</name>
    <dbReference type="NCBI Taxonomy" id="1316785"/>
    <lineage>
        <taxon>Eukaryota</taxon>
        <taxon>Fungi</taxon>
        <taxon>Dikarya</taxon>
        <taxon>Ascomycota</taxon>
        <taxon>Pezizomycotina</taxon>
        <taxon>Leotiomycetes</taxon>
        <taxon>Helotiales</taxon>
        <taxon>Lachnaceae</taxon>
        <taxon>Lachnellula</taxon>
    </lineage>
</organism>
<dbReference type="InterPro" id="IPR036259">
    <property type="entry name" value="MFS_trans_sf"/>
</dbReference>
<feature type="region of interest" description="Disordered" evidence="5">
    <location>
        <begin position="1"/>
        <end position="64"/>
    </location>
</feature>
<reference evidence="8 9" key="1">
    <citation type="submission" date="2018-05" db="EMBL/GenBank/DDBJ databases">
        <title>Whole genome sequencing for identification of molecular markers to develop diagnostic detection tools for the regulated plant pathogen Lachnellula willkommii.</title>
        <authorList>
            <person name="Giroux E."/>
            <person name="Bilodeau G."/>
        </authorList>
    </citation>
    <scope>NUCLEOTIDE SEQUENCE [LARGE SCALE GENOMIC DNA]</scope>
    <source>
        <strain evidence="8 9">CBS 203.66</strain>
    </source>
</reference>
<protein>
    <submittedName>
        <fullName evidence="8">Putative MFS-type transporter protein</fullName>
    </submittedName>
</protein>
<dbReference type="SUPFAM" id="SSF103473">
    <property type="entry name" value="MFS general substrate transporter"/>
    <property type="match status" value="1"/>
</dbReference>
<dbReference type="PANTHER" id="PTHR42718:SF1">
    <property type="entry name" value="LOW AFFINITY AMMONIUM TRANSPORTER"/>
    <property type="match status" value="1"/>
</dbReference>
<proteinExistence type="predicted"/>
<dbReference type="GO" id="GO:0022857">
    <property type="term" value="F:transmembrane transporter activity"/>
    <property type="evidence" value="ECO:0007669"/>
    <property type="project" value="InterPro"/>
</dbReference>
<comment type="subcellular location">
    <subcellularLocation>
        <location evidence="1">Membrane</location>
        <topology evidence="1">Multi-pass membrane protein</topology>
    </subcellularLocation>
</comment>
<keyword evidence="3 6" id="KW-1133">Transmembrane helix</keyword>
<accession>A0A8T9B1P6</accession>
<evidence type="ECO:0000313" key="8">
    <source>
        <dbReference type="EMBL" id="TVY13900.1"/>
    </source>
</evidence>
<evidence type="ECO:0000256" key="2">
    <source>
        <dbReference type="ARBA" id="ARBA00022692"/>
    </source>
</evidence>
<feature type="transmembrane region" description="Helical" evidence="6">
    <location>
        <begin position="209"/>
        <end position="233"/>
    </location>
</feature>
<feature type="transmembrane region" description="Helical" evidence="6">
    <location>
        <begin position="78"/>
        <end position="99"/>
    </location>
</feature>
<dbReference type="PROSITE" id="PS50850">
    <property type="entry name" value="MFS"/>
    <property type="match status" value="1"/>
</dbReference>
<name>A0A8T9B1P6_9HELO</name>
<feature type="transmembrane region" description="Helical" evidence="6">
    <location>
        <begin position="307"/>
        <end position="325"/>
    </location>
</feature>
<dbReference type="EMBL" id="QGMF01000821">
    <property type="protein sequence ID" value="TVY13900.1"/>
    <property type="molecule type" value="Genomic_DNA"/>
</dbReference>
<keyword evidence="2 6" id="KW-0812">Transmembrane</keyword>
<comment type="caution">
    <text evidence="8">The sequence shown here is derived from an EMBL/GenBank/DDBJ whole genome shotgun (WGS) entry which is preliminary data.</text>
</comment>
<dbReference type="Proteomes" id="UP000469559">
    <property type="component" value="Unassembled WGS sequence"/>
</dbReference>
<keyword evidence="4 6" id="KW-0472">Membrane</keyword>
<feature type="transmembrane region" description="Helical" evidence="6">
    <location>
        <begin position="239"/>
        <end position="259"/>
    </location>
</feature>
<dbReference type="PANTHER" id="PTHR42718">
    <property type="entry name" value="MAJOR FACILITATOR SUPERFAMILY MULTIDRUG TRANSPORTER MFSC"/>
    <property type="match status" value="1"/>
</dbReference>
<keyword evidence="9" id="KW-1185">Reference proteome</keyword>
<dbReference type="Gene3D" id="1.20.1250.20">
    <property type="entry name" value="MFS general substrate transporter like domains"/>
    <property type="match status" value="1"/>
</dbReference>
<sequence>MEDETISSKTETSRSKAGFPPSLLLSTFTNLPPSFSPGHNPEESHSNTNPLEPSKHPEHISSLDSLTNTPRNSQIFKVLFVFVLCSAQLLSLACLGQGLPSASLVASSFGTSSPLQSSWFSASYALTSGSFILAGGRAGDIWGHKRLLLTGYAWLALWSLLAGLSIYTTSIVFFDVCRAMQGISSALTVPNAMALLSQAYPTGEQRNKAFAIFGAYAPNGFLLGALFTTLLAQLAWWPWAYWVLAMYATGLVACVIGFVPNNIKRVEGDDAVLQQMDWLGCTTGVAGLVLMNCSWNLAPIYGWSKSYVIVCLVVGVLLLVFHIDWSGNSRNSCFST</sequence>
<evidence type="ECO:0000259" key="7">
    <source>
        <dbReference type="PROSITE" id="PS50850"/>
    </source>
</evidence>
<dbReference type="GO" id="GO:0016020">
    <property type="term" value="C:membrane"/>
    <property type="evidence" value="ECO:0007669"/>
    <property type="project" value="UniProtKB-SubCell"/>
</dbReference>
<evidence type="ECO:0000256" key="4">
    <source>
        <dbReference type="ARBA" id="ARBA00023136"/>
    </source>
</evidence>